<dbReference type="InterPro" id="IPR043502">
    <property type="entry name" value="DNA/RNA_pol_sf"/>
</dbReference>
<reference evidence="1" key="1">
    <citation type="submission" date="2020-04" db="EMBL/GenBank/DDBJ databases">
        <authorList>
            <person name="Alioto T."/>
            <person name="Alioto T."/>
            <person name="Gomez Garrido J."/>
        </authorList>
    </citation>
    <scope>NUCLEOTIDE SEQUENCE</scope>
    <source>
        <strain evidence="1">A484AB</strain>
    </source>
</reference>
<dbReference type="PANTHER" id="PTHR37984:SF8">
    <property type="entry name" value="CCHC-TYPE DOMAIN-CONTAINING PROTEIN"/>
    <property type="match status" value="1"/>
</dbReference>
<dbReference type="CDD" id="cd05481">
    <property type="entry name" value="retropepsin_like_LTR_1"/>
    <property type="match status" value="1"/>
</dbReference>
<dbReference type="PROSITE" id="PS50878">
    <property type="entry name" value="RT_POL"/>
    <property type="match status" value="1"/>
</dbReference>
<keyword evidence="2" id="KW-1185">Reference proteome</keyword>
<organism evidence="1 2">
    <name type="scientific">Paramuricea clavata</name>
    <name type="common">Red gorgonian</name>
    <name type="synonym">Violescent sea-whip</name>
    <dbReference type="NCBI Taxonomy" id="317549"/>
    <lineage>
        <taxon>Eukaryota</taxon>
        <taxon>Metazoa</taxon>
        <taxon>Cnidaria</taxon>
        <taxon>Anthozoa</taxon>
        <taxon>Octocorallia</taxon>
        <taxon>Malacalcyonacea</taxon>
        <taxon>Plexauridae</taxon>
        <taxon>Paramuricea</taxon>
    </lineage>
</organism>
<comment type="caution">
    <text evidence="1">The sequence shown here is derived from an EMBL/GenBank/DDBJ whole genome shotgun (WGS) entry which is preliminary data.</text>
</comment>
<dbReference type="Pfam" id="PF00078">
    <property type="entry name" value="RVT_1"/>
    <property type="match status" value="1"/>
</dbReference>
<dbReference type="CDD" id="cd09274">
    <property type="entry name" value="RNase_HI_RT_Ty3"/>
    <property type="match status" value="1"/>
</dbReference>
<dbReference type="SUPFAM" id="SSF56672">
    <property type="entry name" value="DNA/RNA polymerases"/>
    <property type="match status" value="1"/>
</dbReference>
<dbReference type="OrthoDB" id="6089225at2759"/>
<evidence type="ECO:0000313" key="2">
    <source>
        <dbReference type="Proteomes" id="UP001152795"/>
    </source>
</evidence>
<proteinExistence type="predicted"/>
<dbReference type="InterPro" id="IPR041577">
    <property type="entry name" value="RT_RNaseH_2"/>
</dbReference>
<protein>
    <submittedName>
        <fullName evidence="1">Uncharacterized protein</fullName>
    </submittedName>
</protein>
<accession>A0A7D9DLG9</accession>
<dbReference type="Gene3D" id="3.10.10.10">
    <property type="entry name" value="HIV Type 1 Reverse Transcriptase, subunit A, domain 1"/>
    <property type="match status" value="1"/>
</dbReference>
<dbReference type="AlphaFoldDB" id="A0A7D9DLG9"/>
<dbReference type="Pfam" id="PF17919">
    <property type="entry name" value="RT_RNaseH_2"/>
    <property type="match status" value="1"/>
</dbReference>
<dbReference type="Proteomes" id="UP001152795">
    <property type="component" value="Unassembled WGS sequence"/>
</dbReference>
<dbReference type="InterPro" id="IPR043128">
    <property type="entry name" value="Rev_trsase/Diguanyl_cyclase"/>
</dbReference>
<name>A0A7D9DLG9_PARCT</name>
<evidence type="ECO:0000313" key="1">
    <source>
        <dbReference type="EMBL" id="CAB3988095.1"/>
    </source>
</evidence>
<dbReference type="InterPro" id="IPR000477">
    <property type="entry name" value="RT_dom"/>
</dbReference>
<feature type="non-terminal residue" evidence="1">
    <location>
        <position position="1"/>
    </location>
</feature>
<dbReference type="CDD" id="cd01647">
    <property type="entry name" value="RT_LTR"/>
    <property type="match status" value="1"/>
</dbReference>
<dbReference type="Gene3D" id="3.30.70.270">
    <property type="match status" value="2"/>
</dbReference>
<dbReference type="EMBL" id="CACRXK020001279">
    <property type="protein sequence ID" value="CAB3988095.1"/>
    <property type="molecule type" value="Genomic_DNA"/>
</dbReference>
<gene>
    <name evidence="1" type="ORF">PACLA_8A042571</name>
</gene>
<dbReference type="InterPro" id="IPR050951">
    <property type="entry name" value="Retrovirus_Pol_polyprotein"/>
</dbReference>
<sequence>WKNPWHPGLHSSSFDLITFAVPMEIEGLRQEHKQCINSGTPKERGVLEFTNLPPPKERGVLVSRLAMTDETSSGATVNVLSKRTLAGCFRKPIEKKLVKTNTTLVMYNGSEVKPIGKTRIQVINPKNNKKYGVEFMVVEENCKSILGAKASQLMNLLAVNKENIFTTESNVKDVPKFITKQHLIEEYPAVFQGQGTLPGTLHLEIDESISPVQLPTRRIPLAVKDKLKAELNRLGDVNVIAPVDTPTTWISAIVVTVKKNGDIRLCIDPKPLNKALKRNHYPSPTIDDILPDLAQARCFSVLDAKNGFWHVRLDEPSSFATTFGTPWGRYRWLRMPFGISPAPEEFQRRVNDILLGLPGIKVIADDILVYGSGATDEEAYLDHDKNLRGLMERCREKGLKLNPDKIQLQLKEVSYMGHRITSNGLKIDPEKTKKFAPKLAEITTPLRDLIKKGNEFVWEEHVHGKALDEIRQILSEPSVLRFFNPNVMAVLQCDASMNGLGACLLQNNQPVAYASRSLTPTEVQYAQIEKEMLAIVFGMERFESYLYGRNVKVESDHKPLESILKKSLLSAPKRLQTRRARTPENSAIYLSVKKFKMSAKNIKIAANGRSYDFVNKLRLGVIRFKM</sequence>
<dbReference type="PANTHER" id="PTHR37984">
    <property type="entry name" value="PROTEIN CBG26694"/>
    <property type="match status" value="1"/>
</dbReference>